<comment type="caution">
    <text evidence="2">The sequence shown here is derived from an EMBL/GenBank/DDBJ whole genome shotgun (WGS) entry which is preliminary data.</text>
</comment>
<organism evidence="2 3">
    <name type="scientific">Protopolystoma xenopodis</name>
    <dbReference type="NCBI Taxonomy" id="117903"/>
    <lineage>
        <taxon>Eukaryota</taxon>
        <taxon>Metazoa</taxon>
        <taxon>Spiralia</taxon>
        <taxon>Lophotrochozoa</taxon>
        <taxon>Platyhelminthes</taxon>
        <taxon>Monogenea</taxon>
        <taxon>Polyopisthocotylea</taxon>
        <taxon>Polystomatidea</taxon>
        <taxon>Polystomatidae</taxon>
        <taxon>Protopolystoma</taxon>
    </lineage>
</organism>
<evidence type="ECO:0008006" key="4">
    <source>
        <dbReference type="Google" id="ProtNLM"/>
    </source>
</evidence>
<feature type="region of interest" description="Disordered" evidence="1">
    <location>
        <begin position="243"/>
        <end position="273"/>
    </location>
</feature>
<sequence length="551" mass="58777">MRLISVTPSFSADYIVPFRPYPFQVWFQNARARKKKTERGISLVCPNSGRNNNSNSSLLLSLPLQSPRSCLPAMPQVPPASVEPAVCSSLYTDDLASSRHSEHGQSAVLSEIGGSVNRGTYGLIAVTVGLSGRSDAPACSPPPLLSSSSHLQQSLLVLPGQSVLHPSSLQPNILPSSTLIPPVPSSLMAPHLQVTGQTYALRNTPHPSGPFCPPPPKPTLGFALFSHSLTGSSFRGLHTAYTSQPPRVSDQMHQMPELPPSPPLLPPSSPPSLAPEPRCLVGSVCNAQPPLNSSPMVAAAAEAVCLHRPDGLLHPLNGHELRPTETRAKWLLQQHQPTLSPPSAQLRSSACEASVHMEPCGYASQARMEHLVPETTQGYQQQTQHQHQQGQQQQVMHQNAPISFLGISGNAGLAMTTQPYLTMNMASETAITATSTDAAVPMRMMMAIMSKPMTSQQVRPREQDGVALYDVKKEAREVGAGGDEVASFCCSKGSSCTDLLASTADTTPSALKGLFSSDDCLNESRLQNTSNPLAMRRAGPVDINYGSSPIL</sequence>
<dbReference type="Proteomes" id="UP000784294">
    <property type="component" value="Unassembled WGS sequence"/>
</dbReference>
<feature type="compositionally biased region" description="Pro residues" evidence="1">
    <location>
        <begin position="257"/>
        <end position="273"/>
    </location>
</feature>
<gene>
    <name evidence="2" type="ORF">PXEA_LOCUS7185</name>
</gene>
<name>A0A3S5B5G8_9PLAT</name>
<protein>
    <recommendedName>
        <fullName evidence="4">Homeobox domain-containing protein</fullName>
    </recommendedName>
</protein>
<dbReference type="AlphaFoldDB" id="A0A3S5B5G8"/>
<evidence type="ECO:0000313" key="3">
    <source>
        <dbReference type="Proteomes" id="UP000784294"/>
    </source>
</evidence>
<proteinExistence type="predicted"/>
<evidence type="ECO:0000256" key="1">
    <source>
        <dbReference type="SAM" id="MobiDB-lite"/>
    </source>
</evidence>
<reference evidence="2" key="1">
    <citation type="submission" date="2018-11" db="EMBL/GenBank/DDBJ databases">
        <authorList>
            <consortium name="Pathogen Informatics"/>
        </authorList>
    </citation>
    <scope>NUCLEOTIDE SEQUENCE</scope>
</reference>
<keyword evidence="3" id="KW-1185">Reference proteome</keyword>
<dbReference type="EMBL" id="CAAALY010018780">
    <property type="protein sequence ID" value="VEL13745.1"/>
    <property type="molecule type" value="Genomic_DNA"/>
</dbReference>
<evidence type="ECO:0000313" key="2">
    <source>
        <dbReference type="EMBL" id="VEL13745.1"/>
    </source>
</evidence>
<feature type="compositionally biased region" description="Low complexity" evidence="1">
    <location>
        <begin position="375"/>
        <end position="394"/>
    </location>
</feature>
<feature type="region of interest" description="Disordered" evidence="1">
    <location>
        <begin position="374"/>
        <end position="396"/>
    </location>
</feature>
<accession>A0A3S5B5G8</accession>
<feature type="non-terminal residue" evidence="2">
    <location>
        <position position="551"/>
    </location>
</feature>